<dbReference type="AlphaFoldDB" id="A0A813GSF0"/>
<evidence type="ECO:0000313" key="2">
    <source>
        <dbReference type="Proteomes" id="UP000654075"/>
    </source>
</evidence>
<comment type="caution">
    <text evidence="1">The sequence shown here is derived from an EMBL/GenBank/DDBJ whole genome shotgun (WGS) entry which is preliminary data.</text>
</comment>
<accession>A0A813GSF0</accession>
<organism evidence="1 2">
    <name type="scientific">Polarella glacialis</name>
    <name type="common">Dinoflagellate</name>
    <dbReference type="NCBI Taxonomy" id="89957"/>
    <lineage>
        <taxon>Eukaryota</taxon>
        <taxon>Sar</taxon>
        <taxon>Alveolata</taxon>
        <taxon>Dinophyceae</taxon>
        <taxon>Suessiales</taxon>
        <taxon>Suessiaceae</taxon>
        <taxon>Polarella</taxon>
    </lineage>
</organism>
<name>A0A813GSF0_POLGL</name>
<keyword evidence="2" id="KW-1185">Reference proteome</keyword>
<dbReference type="Proteomes" id="UP000654075">
    <property type="component" value="Unassembled WGS sequence"/>
</dbReference>
<evidence type="ECO:0000313" key="1">
    <source>
        <dbReference type="EMBL" id="CAE8627137.1"/>
    </source>
</evidence>
<dbReference type="EMBL" id="CAJNNV010029109">
    <property type="protein sequence ID" value="CAE8627137.1"/>
    <property type="molecule type" value="Genomic_DNA"/>
</dbReference>
<proteinExistence type="predicted"/>
<feature type="non-terminal residue" evidence="1">
    <location>
        <position position="114"/>
    </location>
</feature>
<feature type="non-terminal residue" evidence="1">
    <location>
        <position position="1"/>
    </location>
</feature>
<reference evidence="1" key="1">
    <citation type="submission" date="2021-02" db="EMBL/GenBank/DDBJ databases">
        <authorList>
            <person name="Dougan E. K."/>
            <person name="Rhodes N."/>
            <person name="Thang M."/>
            <person name="Chan C."/>
        </authorList>
    </citation>
    <scope>NUCLEOTIDE SEQUENCE</scope>
</reference>
<protein>
    <submittedName>
        <fullName evidence="1">Uncharacterized protein</fullName>
    </submittedName>
</protein>
<sequence length="114" mass="11913">PVAPPGTEKSELAAGFLGDCPAKQLVCKDAELPADLPQRRPHAALTQLLVQSMPSSAWGAGLLAPMVPDCAPEDLQPLLSLLAAVAERPCCQGQDLHDMGLLLLQQVPAALTSR</sequence>
<gene>
    <name evidence="1" type="ORF">PGLA1383_LOCUS43969</name>
</gene>